<feature type="chain" id="PRO_5040512545" evidence="1">
    <location>
        <begin position="24"/>
        <end position="210"/>
    </location>
</feature>
<evidence type="ECO:0000256" key="1">
    <source>
        <dbReference type="SAM" id="SignalP"/>
    </source>
</evidence>
<keyword evidence="1" id="KW-0732">Signal</keyword>
<dbReference type="EMBL" id="JAIZAY010000017">
    <property type="protein sequence ID" value="KAJ8026305.1"/>
    <property type="molecule type" value="Genomic_DNA"/>
</dbReference>
<sequence>MADSKLITCVFVFLATLVMFIESLPIENERNRRDAYTLYSELVDKTERLRTMETTLLNNFKTNRLRNLAELTGVTVPNLSDLMTFAFRSTASPSQLLSEYRDHFMRYQIIMDFVLEDERNTTATPNFISDITNVSLLLSFTITRLENVMRHLNVTVTPEKIPEEESPYFTPRWERNIYQRRLRDCFVLEQLNQHLINAQNDFTKLRNDEN</sequence>
<dbReference type="AlphaFoldDB" id="A0A9Q0YPU9"/>
<keyword evidence="3" id="KW-1185">Reference proteome</keyword>
<comment type="caution">
    <text evidence="2">The sequence shown here is derived from an EMBL/GenBank/DDBJ whole genome shotgun (WGS) entry which is preliminary data.</text>
</comment>
<dbReference type="InterPro" id="IPR009079">
    <property type="entry name" value="4_helix_cytokine-like_core"/>
</dbReference>
<reference evidence="2" key="1">
    <citation type="submission" date="2021-10" db="EMBL/GenBank/DDBJ databases">
        <title>Tropical sea cucumber genome reveals ecological adaptation and Cuvierian tubules defense mechanism.</title>
        <authorList>
            <person name="Chen T."/>
        </authorList>
    </citation>
    <scope>NUCLEOTIDE SEQUENCE</scope>
    <source>
        <strain evidence="2">Nanhai2018</strain>
        <tissue evidence="2">Muscle</tissue>
    </source>
</reference>
<proteinExistence type="predicted"/>
<evidence type="ECO:0000313" key="2">
    <source>
        <dbReference type="EMBL" id="KAJ8026305.1"/>
    </source>
</evidence>
<dbReference type="SUPFAM" id="SSF47266">
    <property type="entry name" value="4-helical cytokines"/>
    <property type="match status" value="1"/>
</dbReference>
<organism evidence="2 3">
    <name type="scientific">Holothuria leucospilota</name>
    <name type="common">Black long sea cucumber</name>
    <name type="synonym">Mertensiothuria leucospilota</name>
    <dbReference type="NCBI Taxonomy" id="206669"/>
    <lineage>
        <taxon>Eukaryota</taxon>
        <taxon>Metazoa</taxon>
        <taxon>Echinodermata</taxon>
        <taxon>Eleutherozoa</taxon>
        <taxon>Echinozoa</taxon>
        <taxon>Holothuroidea</taxon>
        <taxon>Aspidochirotacea</taxon>
        <taxon>Aspidochirotida</taxon>
        <taxon>Holothuriidae</taxon>
        <taxon>Holothuria</taxon>
    </lineage>
</organism>
<feature type="signal peptide" evidence="1">
    <location>
        <begin position="1"/>
        <end position="23"/>
    </location>
</feature>
<name>A0A9Q0YPU9_HOLLE</name>
<dbReference type="Proteomes" id="UP001152320">
    <property type="component" value="Chromosome 17"/>
</dbReference>
<dbReference type="Gene3D" id="1.20.1250.10">
    <property type="match status" value="1"/>
</dbReference>
<accession>A0A9Q0YPU9</accession>
<gene>
    <name evidence="2" type="ORF">HOLleu_34111</name>
</gene>
<protein>
    <submittedName>
        <fullName evidence="2">Uncharacterized protein</fullName>
    </submittedName>
</protein>
<evidence type="ECO:0000313" key="3">
    <source>
        <dbReference type="Proteomes" id="UP001152320"/>
    </source>
</evidence>